<keyword evidence="2" id="KW-1185">Reference proteome</keyword>
<comment type="caution">
    <text evidence="1">The sequence shown here is derived from an EMBL/GenBank/DDBJ whole genome shotgun (WGS) entry which is preliminary data.</text>
</comment>
<keyword evidence="1" id="KW-0548">Nucleotidyltransferase</keyword>
<dbReference type="GO" id="GO:0003964">
    <property type="term" value="F:RNA-directed DNA polymerase activity"/>
    <property type="evidence" value="ECO:0007669"/>
    <property type="project" value="UniProtKB-KW"/>
</dbReference>
<proteinExistence type="predicted"/>
<organism evidence="1 2">
    <name type="scientific">Candidatus Thiomargarita nelsonii</name>
    <dbReference type="NCBI Taxonomy" id="1003181"/>
    <lineage>
        <taxon>Bacteria</taxon>
        <taxon>Pseudomonadati</taxon>
        <taxon>Pseudomonadota</taxon>
        <taxon>Gammaproteobacteria</taxon>
        <taxon>Thiotrichales</taxon>
        <taxon>Thiotrichaceae</taxon>
        <taxon>Thiomargarita</taxon>
    </lineage>
</organism>
<sequence length="62" mass="7455">MAGNSKALGSFFYWAKVNLLKWLNRRSQRKSYTWQAFNDLIKHLNLAKPRIIRRPTQFRLGF</sequence>
<dbReference type="EMBL" id="LUTY01002597">
    <property type="protein sequence ID" value="OAD19959.1"/>
    <property type="molecule type" value="Genomic_DNA"/>
</dbReference>
<dbReference type="Proteomes" id="UP000076962">
    <property type="component" value="Unassembled WGS sequence"/>
</dbReference>
<evidence type="ECO:0000313" key="1">
    <source>
        <dbReference type="EMBL" id="OAD19959.1"/>
    </source>
</evidence>
<keyword evidence="1" id="KW-0695">RNA-directed DNA polymerase</keyword>
<name>A0A176RW55_9GAMM</name>
<reference evidence="1 2" key="1">
    <citation type="submission" date="2016-05" db="EMBL/GenBank/DDBJ databases">
        <title>Single-cell genome of chain-forming Candidatus Thiomargarita nelsonii and comparison to other large sulfur-oxidizing bacteria.</title>
        <authorList>
            <person name="Winkel M."/>
            <person name="Salman V."/>
            <person name="Woyke T."/>
            <person name="Schulz-Vogt H."/>
            <person name="Richter M."/>
            <person name="Flood B."/>
            <person name="Bailey J."/>
            <person name="Amann R."/>
            <person name="Mussmann M."/>
        </authorList>
    </citation>
    <scope>NUCLEOTIDE SEQUENCE [LARGE SCALE GENOMIC DNA]</scope>
    <source>
        <strain evidence="1 2">THI036</strain>
    </source>
</reference>
<keyword evidence="1" id="KW-0808">Transferase</keyword>
<protein>
    <submittedName>
        <fullName evidence="1">RNA-directed DNA polymerase (Reverse transcriptase)</fullName>
    </submittedName>
</protein>
<gene>
    <name evidence="1" type="ORF">THIOM_004368</name>
</gene>
<dbReference type="AlphaFoldDB" id="A0A176RW55"/>
<dbReference type="PATRIC" id="fig|1003181.4.peg.5753"/>
<accession>A0A176RW55</accession>
<evidence type="ECO:0000313" key="2">
    <source>
        <dbReference type="Proteomes" id="UP000076962"/>
    </source>
</evidence>